<protein>
    <recommendedName>
        <fullName evidence="4">Probable transcriptional regulatory protein CO007_02190</fullName>
    </recommendedName>
</protein>
<dbReference type="Proteomes" id="UP000229370">
    <property type="component" value="Unassembled WGS sequence"/>
</dbReference>
<feature type="domain" description="TACO1/YebC-like second and third" evidence="5">
    <location>
        <begin position="90"/>
        <end position="243"/>
    </location>
</feature>
<gene>
    <name evidence="7" type="ORF">CO007_02190</name>
</gene>
<dbReference type="GO" id="GO:0003677">
    <property type="term" value="F:DNA binding"/>
    <property type="evidence" value="ECO:0007669"/>
    <property type="project" value="UniProtKB-UniRule"/>
</dbReference>
<evidence type="ECO:0000313" key="8">
    <source>
        <dbReference type="Proteomes" id="UP000229370"/>
    </source>
</evidence>
<evidence type="ECO:0000256" key="3">
    <source>
        <dbReference type="ARBA" id="ARBA00023163"/>
    </source>
</evidence>
<keyword evidence="2 4" id="KW-0805">Transcription regulation</keyword>
<dbReference type="Gene3D" id="1.10.10.200">
    <property type="match status" value="1"/>
</dbReference>
<dbReference type="AlphaFoldDB" id="A0A2M8GMY7"/>
<accession>A0A2M8GMY7</accession>
<name>A0A2M8GMY7_9BACT</name>
<evidence type="ECO:0000259" key="5">
    <source>
        <dbReference type="Pfam" id="PF01709"/>
    </source>
</evidence>
<keyword evidence="4 7" id="KW-0238">DNA-binding</keyword>
<dbReference type="NCBIfam" id="TIGR01033">
    <property type="entry name" value="YebC/PmpR family DNA-binding transcriptional regulator"/>
    <property type="match status" value="1"/>
</dbReference>
<sequence length="249" mass="27971">MFNIFIVSGHNKWSKIKRGKESKDKARGNIFSKFSRLITLAVIEGGGIGDQANNIKLRLAVDKAKQFNMPKDNINRAIERASGPDRAQLKEVFYEGFAPGGVALIIQATTDNANRTLSEIRNILEKHQGKLGSSGSVNYLFQRCGLVVFEKNKAKQEQVLEFAEKIDAFDIDEDEETFSVYFSFENLGKVDDFLAGLKANPPELDYKPNSIITISDKAMRQRIVNLIDAMEDLDEVHKVFSNLNFVCES</sequence>
<dbReference type="EMBL" id="PFQK01000042">
    <property type="protein sequence ID" value="PJC81888.1"/>
    <property type="molecule type" value="Genomic_DNA"/>
</dbReference>
<evidence type="ECO:0000259" key="6">
    <source>
        <dbReference type="Pfam" id="PF20772"/>
    </source>
</evidence>
<dbReference type="PANTHER" id="PTHR12532">
    <property type="entry name" value="TRANSLATIONAL ACTIVATOR OF CYTOCHROME C OXIDASE 1"/>
    <property type="match status" value="1"/>
</dbReference>
<dbReference type="InterPro" id="IPR029072">
    <property type="entry name" value="YebC-like"/>
</dbReference>
<evidence type="ECO:0000256" key="4">
    <source>
        <dbReference type="HAMAP-Rule" id="MF_00693"/>
    </source>
</evidence>
<proteinExistence type="inferred from homology"/>
<dbReference type="InterPro" id="IPR049083">
    <property type="entry name" value="TACO1_YebC_N"/>
</dbReference>
<dbReference type="InterPro" id="IPR017856">
    <property type="entry name" value="Integrase-like_N"/>
</dbReference>
<comment type="subcellular location">
    <subcellularLocation>
        <location evidence="4">Cytoplasm</location>
    </subcellularLocation>
</comment>
<feature type="domain" description="TACO1/YebC-like N-terminal" evidence="6">
    <location>
        <begin position="11"/>
        <end position="83"/>
    </location>
</feature>
<dbReference type="SUPFAM" id="SSF75625">
    <property type="entry name" value="YebC-like"/>
    <property type="match status" value="1"/>
</dbReference>
<comment type="similarity">
    <text evidence="1 4">Belongs to the TACO1 family.</text>
</comment>
<keyword evidence="4" id="KW-0963">Cytoplasm</keyword>
<dbReference type="PANTHER" id="PTHR12532:SF0">
    <property type="entry name" value="TRANSLATIONAL ACTIVATOR OF CYTOCHROME C OXIDASE 1"/>
    <property type="match status" value="1"/>
</dbReference>
<evidence type="ECO:0000256" key="2">
    <source>
        <dbReference type="ARBA" id="ARBA00023015"/>
    </source>
</evidence>
<dbReference type="Pfam" id="PF20772">
    <property type="entry name" value="TACO1_YebC_N"/>
    <property type="match status" value="1"/>
</dbReference>
<organism evidence="7 8">
    <name type="scientific">Candidatus Roizmanbacteria bacterium CG_4_8_14_3_um_filter_36_10</name>
    <dbReference type="NCBI Taxonomy" id="1974834"/>
    <lineage>
        <taxon>Bacteria</taxon>
        <taxon>Candidatus Roizmaniibacteriota</taxon>
    </lineage>
</organism>
<dbReference type="NCBIfam" id="NF001030">
    <property type="entry name" value="PRK00110.1"/>
    <property type="match status" value="1"/>
</dbReference>
<dbReference type="InterPro" id="IPR002876">
    <property type="entry name" value="Transcrip_reg_TACO1-like"/>
</dbReference>
<dbReference type="FunFam" id="1.10.10.200:FF:000002">
    <property type="entry name" value="Probable transcriptional regulatory protein CLM62_37755"/>
    <property type="match status" value="1"/>
</dbReference>
<dbReference type="InterPro" id="IPR026564">
    <property type="entry name" value="Transcrip_reg_TACO1-like_dom3"/>
</dbReference>
<dbReference type="GO" id="GO:0006355">
    <property type="term" value="P:regulation of DNA-templated transcription"/>
    <property type="evidence" value="ECO:0007669"/>
    <property type="project" value="UniProtKB-UniRule"/>
</dbReference>
<dbReference type="GO" id="GO:0005737">
    <property type="term" value="C:cytoplasm"/>
    <property type="evidence" value="ECO:0007669"/>
    <property type="project" value="UniProtKB-SubCell"/>
</dbReference>
<dbReference type="Pfam" id="PF01709">
    <property type="entry name" value="Transcrip_reg"/>
    <property type="match status" value="1"/>
</dbReference>
<comment type="caution">
    <text evidence="7">The sequence shown here is derived from an EMBL/GenBank/DDBJ whole genome shotgun (WGS) entry which is preliminary data.</text>
</comment>
<dbReference type="NCBIfam" id="NF009044">
    <property type="entry name" value="PRK12378.1"/>
    <property type="match status" value="1"/>
</dbReference>
<evidence type="ECO:0000256" key="1">
    <source>
        <dbReference type="ARBA" id="ARBA00008724"/>
    </source>
</evidence>
<reference evidence="8" key="1">
    <citation type="submission" date="2017-09" db="EMBL/GenBank/DDBJ databases">
        <title>Depth-based differentiation of microbial function through sediment-hosted aquifers and enrichment of novel symbionts in the deep terrestrial subsurface.</title>
        <authorList>
            <person name="Probst A.J."/>
            <person name="Ladd B."/>
            <person name="Jarett J.K."/>
            <person name="Geller-Mcgrath D.E."/>
            <person name="Sieber C.M.K."/>
            <person name="Emerson J.B."/>
            <person name="Anantharaman K."/>
            <person name="Thomas B.C."/>
            <person name="Malmstrom R."/>
            <person name="Stieglmeier M."/>
            <person name="Klingl A."/>
            <person name="Woyke T."/>
            <person name="Ryan C.M."/>
            <person name="Banfield J.F."/>
        </authorList>
    </citation>
    <scope>NUCLEOTIDE SEQUENCE [LARGE SCALE GENOMIC DNA]</scope>
</reference>
<evidence type="ECO:0000313" key="7">
    <source>
        <dbReference type="EMBL" id="PJC81888.1"/>
    </source>
</evidence>
<dbReference type="Gene3D" id="3.30.70.980">
    <property type="match status" value="2"/>
</dbReference>
<dbReference type="InterPro" id="IPR048300">
    <property type="entry name" value="TACO1_YebC-like_2nd/3rd_dom"/>
</dbReference>
<dbReference type="HAMAP" id="MF_00693">
    <property type="entry name" value="Transcrip_reg_TACO1"/>
    <property type="match status" value="1"/>
</dbReference>
<keyword evidence="3 4" id="KW-0804">Transcription</keyword>